<gene>
    <name evidence="4" type="ORF">DSCA_14640</name>
</gene>
<evidence type="ECO:0000256" key="2">
    <source>
        <dbReference type="ARBA" id="ARBA00023136"/>
    </source>
</evidence>
<protein>
    <recommendedName>
        <fullName evidence="6">DUF2860 domain-containing protein</fullName>
    </recommendedName>
</protein>
<dbReference type="Proteomes" id="UP000427906">
    <property type="component" value="Chromosome"/>
</dbReference>
<comment type="subcellular location">
    <subcellularLocation>
        <location evidence="1">Cell outer membrane</location>
    </subcellularLocation>
</comment>
<dbReference type="Gene3D" id="2.40.170.20">
    <property type="entry name" value="TonB-dependent receptor, beta-barrel domain"/>
    <property type="match status" value="1"/>
</dbReference>
<dbReference type="InterPro" id="IPR016896">
    <property type="entry name" value="DUF2860"/>
</dbReference>
<dbReference type="PIRSF" id="PIRSF028696">
    <property type="entry name" value="UCP028696"/>
    <property type="match status" value="1"/>
</dbReference>
<dbReference type="EMBL" id="AP021874">
    <property type="protein sequence ID" value="BBO67534.1"/>
    <property type="molecule type" value="Genomic_DNA"/>
</dbReference>
<keyword evidence="5" id="KW-1185">Reference proteome</keyword>
<dbReference type="SUPFAM" id="SSF56935">
    <property type="entry name" value="Porins"/>
    <property type="match status" value="1"/>
</dbReference>
<evidence type="ECO:0000256" key="1">
    <source>
        <dbReference type="ARBA" id="ARBA00004442"/>
    </source>
</evidence>
<sequence length="336" mass="37689">MITLVAMLACTAYALDPVPNESGFSGFIRAGAGVLKYESNMVAGNNLMDVGDETINSLTDEPDSETTGMGMFNFELAYTFASTRTQLTLGSQIEDIARLELGQQLAVKQELPDKSILSIGFLFSGIPTEVWEDPYLTDSARQETDRDSTGARLVYDRILGSSFEFRYSYRSIEIDNEESGLSPSLGLSPAERGLLRRDGDNHYLDLNYRFDFGDRHRLVSGITYFNEDRDGDAMSNSGMDFQLTYFFFNDPVTLVVNGLVGWADFDEDNPIYDKAREDDRYAAGVQYYYKNPFGWKPLGHEDFSVFASGSYLLEDADIDFYDTEVITALAGVLFRF</sequence>
<evidence type="ECO:0000256" key="3">
    <source>
        <dbReference type="ARBA" id="ARBA00023237"/>
    </source>
</evidence>
<name>A0A5K7YMF0_9BACT</name>
<dbReference type="GO" id="GO:0009279">
    <property type="term" value="C:cell outer membrane"/>
    <property type="evidence" value="ECO:0007669"/>
    <property type="project" value="UniProtKB-SubCell"/>
</dbReference>
<evidence type="ECO:0008006" key="6">
    <source>
        <dbReference type="Google" id="ProtNLM"/>
    </source>
</evidence>
<accession>A0A5K7YMF0</accession>
<reference evidence="4 5" key="1">
    <citation type="submission" date="2019-11" db="EMBL/GenBank/DDBJ databases">
        <title>Comparative genomics of hydrocarbon-degrading Desulfosarcina strains.</title>
        <authorList>
            <person name="Watanabe M."/>
            <person name="Kojima H."/>
            <person name="Fukui M."/>
        </authorList>
    </citation>
    <scope>NUCLEOTIDE SEQUENCE [LARGE SCALE GENOMIC DNA]</scope>
    <source>
        <strain evidence="4 5">PL12</strain>
    </source>
</reference>
<keyword evidence="2" id="KW-0472">Membrane</keyword>
<keyword evidence="3" id="KW-0998">Cell outer membrane</keyword>
<dbReference type="InterPro" id="IPR036942">
    <property type="entry name" value="Beta-barrel_TonB_sf"/>
</dbReference>
<evidence type="ECO:0000313" key="4">
    <source>
        <dbReference type="EMBL" id="BBO67534.1"/>
    </source>
</evidence>
<proteinExistence type="predicted"/>
<dbReference type="AlphaFoldDB" id="A0A5K7YMF0"/>
<organism evidence="4 5">
    <name type="scientific">Desulfosarcina alkanivorans</name>
    <dbReference type="NCBI Taxonomy" id="571177"/>
    <lineage>
        <taxon>Bacteria</taxon>
        <taxon>Pseudomonadati</taxon>
        <taxon>Thermodesulfobacteriota</taxon>
        <taxon>Desulfobacteria</taxon>
        <taxon>Desulfobacterales</taxon>
        <taxon>Desulfosarcinaceae</taxon>
        <taxon>Desulfosarcina</taxon>
    </lineage>
</organism>
<dbReference type="Pfam" id="PF11059">
    <property type="entry name" value="DUF2860"/>
    <property type="match status" value="1"/>
</dbReference>
<dbReference type="KEGG" id="dalk:DSCA_14640"/>
<evidence type="ECO:0000313" key="5">
    <source>
        <dbReference type="Proteomes" id="UP000427906"/>
    </source>
</evidence>